<dbReference type="AlphaFoldDB" id="A0AAD7WR36"/>
<evidence type="ECO:0000313" key="3">
    <source>
        <dbReference type="Proteomes" id="UP001221898"/>
    </source>
</evidence>
<reference evidence="2" key="1">
    <citation type="journal article" date="2023" name="Science">
        <title>Genome structures resolve the early diversification of teleost fishes.</title>
        <authorList>
            <person name="Parey E."/>
            <person name="Louis A."/>
            <person name="Montfort J."/>
            <person name="Bouchez O."/>
            <person name="Roques C."/>
            <person name="Iampietro C."/>
            <person name="Lluch J."/>
            <person name="Castinel A."/>
            <person name="Donnadieu C."/>
            <person name="Desvignes T."/>
            <person name="Floi Bucao C."/>
            <person name="Jouanno E."/>
            <person name="Wen M."/>
            <person name="Mejri S."/>
            <person name="Dirks R."/>
            <person name="Jansen H."/>
            <person name="Henkel C."/>
            <person name="Chen W.J."/>
            <person name="Zahm M."/>
            <person name="Cabau C."/>
            <person name="Klopp C."/>
            <person name="Thompson A.W."/>
            <person name="Robinson-Rechavi M."/>
            <person name="Braasch I."/>
            <person name="Lecointre G."/>
            <person name="Bobe J."/>
            <person name="Postlethwait J.H."/>
            <person name="Berthelot C."/>
            <person name="Roest Crollius H."/>
            <person name="Guiguen Y."/>
        </authorList>
    </citation>
    <scope>NUCLEOTIDE SEQUENCE</scope>
    <source>
        <strain evidence="2">NC1722</strain>
    </source>
</reference>
<dbReference type="GO" id="GO:0006357">
    <property type="term" value="P:regulation of transcription by RNA polymerase II"/>
    <property type="evidence" value="ECO:0007669"/>
    <property type="project" value="TreeGrafter"/>
</dbReference>
<comment type="caution">
    <text evidence="2">The sequence shown here is derived from an EMBL/GenBank/DDBJ whole genome shotgun (WGS) entry which is preliminary data.</text>
</comment>
<dbReference type="Pfam" id="PF10545">
    <property type="entry name" value="MADF_DNA_bdg"/>
    <property type="match status" value="1"/>
</dbReference>
<proteinExistence type="predicted"/>
<dbReference type="PROSITE" id="PS51029">
    <property type="entry name" value="MADF"/>
    <property type="match status" value="1"/>
</dbReference>
<organism evidence="2 3">
    <name type="scientific">Aldrovandia affinis</name>
    <dbReference type="NCBI Taxonomy" id="143900"/>
    <lineage>
        <taxon>Eukaryota</taxon>
        <taxon>Metazoa</taxon>
        <taxon>Chordata</taxon>
        <taxon>Craniata</taxon>
        <taxon>Vertebrata</taxon>
        <taxon>Euteleostomi</taxon>
        <taxon>Actinopterygii</taxon>
        <taxon>Neopterygii</taxon>
        <taxon>Teleostei</taxon>
        <taxon>Notacanthiformes</taxon>
        <taxon>Halosauridae</taxon>
        <taxon>Aldrovandia</taxon>
    </lineage>
</organism>
<dbReference type="PANTHER" id="PTHR12243">
    <property type="entry name" value="MADF DOMAIN TRANSCRIPTION FACTOR"/>
    <property type="match status" value="1"/>
</dbReference>
<dbReference type="Proteomes" id="UP001221898">
    <property type="component" value="Unassembled WGS sequence"/>
</dbReference>
<evidence type="ECO:0000313" key="2">
    <source>
        <dbReference type="EMBL" id="KAJ8405945.1"/>
    </source>
</evidence>
<name>A0AAD7WR36_9TELE</name>
<dbReference type="PANTHER" id="PTHR12243:SF67">
    <property type="entry name" value="COREPRESSOR OF PANGOLIN, ISOFORM A-RELATED"/>
    <property type="match status" value="1"/>
</dbReference>
<gene>
    <name evidence="2" type="ORF">AAFF_G00308330</name>
</gene>
<keyword evidence="3" id="KW-1185">Reference proteome</keyword>
<sequence>MEIEMEKTAIEQFEELLSDEVRKYKHLYDPSSQYYKNHQVGMTSWREIGKTLDEDPGVCMKKWKAMRDKFVRLKKKNKTKSGDLWPEGQRVPAFYMMLSWLHGFVKHRSKETNFVSHEFESDDGAPIPSPAEGHSLDTPMATLPLEERDDIKPIILTEQFSCLTPVQPHTFQQPAPRCPAARHPAPSPEPCSLSYSTVCKMLDDDEGVSNAESTVSVSSCQPAKKRKRVSGGEDLLERIAVLRQEQMASYTALVSQLNANPDATCNKDEFFTFALAVADSLRKLPAERVEATKCKLFAVLGEAHVQ</sequence>
<dbReference type="SMART" id="SM00595">
    <property type="entry name" value="MADF"/>
    <property type="match status" value="1"/>
</dbReference>
<dbReference type="InterPro" id="IPR006578">
    <property type="entry name" value="MADF-dom"/>
</dbReference>
<dbReference type="GO" id="GO:0005634">
    <property type="term" value="C:nucleus"/>
    <property type="evidence" value="ECO:0007669"/>
    <property type="project" value="TreeGrafter"/>
</dbReference>
<dbReference type="InterPro" id="IPR039353">
    <property type="entry name" value="TF_Adf1"/>
</dbReference>
<evidence type="ECO:0000259" key="1">
    <source>
        <dbReference type="PROSITE" id="PS51029"/>
    </source>
</evidence>
<accession>A0AAD7WR36</accession>
<dbReference type="GO" id="GO:0005667">
    <property type="term" value="C:transcription regulator complex"/>
    <property type="evidence" value="ECO:0007669"/>
    <property type="project" value="TreeGrafter"/>
</dbReference>
<dbReference type="EMBL" id="JAINUG010000045">
    <property type="protein sequence ID" value="KAJ8405945.1"/>
    <property type="molecule type" value="Genomic_DNA"/>
</dbReference>
<feature type="domain" description="MADF" evidence="1">
    <location>
        <begin position="16"/>
        <end position="106"/>
    </location>
</feature>
<protein>
    <recommendedName>
        <fullName evidence="1">MADF domain-containing protein</fullName>
    </recommendedName>
</protein>